<dbReference type="InterPro" id="IPR002401">
    <property type="entry name" value="Cyt_P450_E_grp-I"/>
</dbReference>
<dbReference type="GO" id="GO:0005506">
    <property type="term" value="F:iron ion binding"/>
    <property type="evidence" value="ECO:0007669"/>
    <property type="project" value="InterPro"/>
</dbReference>
<dbReference type="PRINTS" id="PR00385">
    <property type="entry name" value="P450"/>
</dbReference>
<feature type="transmembrane region" description="Helical" evidence="7">
    <location>
        <begin position="143"/>
        <end position="160"/>
    </location>
</feature>
<keyword evidence="7" id="KW-1133">Transmembrane helix</keyword>
<dbReference type="PROSITE" id="PS00086">
    <property type="entry name" value="CYTOCHROME_P450"/>
    <property type="match status" value="1"/>
</dbReference>
<dbReference type="Gene3D" id="1.10.630.10">
    <property type="entry name" value="Cytochrome P450"/>
    <property type="match status" value="1"/>
</dbReference>
<evidence type="ECO:0000256" key="6">
    <source>
        <dbReference type="RuleBase" id="RU000461"/>
    </source>
</evidence>
<feature type="non-terminal residue" evidence="8">
    <location>
        <position position="1"/>
    </location>
</feature>
<feature type="binding site" description="axial binding residue" evidence="5">
    <location>
        <position position="361"/>
    </location>
    <ligand>
        <name>heme</name>
        <dbReference type="ChEBI" id="CHEBI:30413"/>
    </ligand>
    <ligandPart>
        <name>Fe</name>
        <dbReference type="ChEBI" id="CHEBI:18248"/>
    </ligandPart>
</feature>
<keyword evidence="7" id="KW-0812">Transmembrane</keyword>
<protein>
    <submittedName>
        <fullName evidence="8">Cytochrome P450</fullName>
    </submittedName>
</protein>
<dbReference type="PANTHER" id="PTHR24305">
    <property type="entry name" value="CYTOCHROME P450"/>
    <property type="match status" value="1"/>
</dbReference>
<dbReference type="InterPro" id="IPR017972">
    <property type="entry name" value="Cyt_P450_CS"/>
</dbReference>
<dbReference type="AlphaFoldDB" id="A0A137NVC2"/>
<keyword evidence="3 5" id="KW-0479">Metal-binding</keyword>
<dbReference type="Pfam" id="PF00067">
    <property type="entry name" value="p450"/>
    <property type="match status" value="1"/>
</dbReference>
<keyword evidence="5 6" id="KW-0349">Heme</keyword>
<dbReference type="STRING" id="796925.A0A137NVC2"/>
<feature type="transmembrane region" description="Helical" evidence="7">
    <location>
        <begin position="215"/>
        <end position="238"/>
    </location>
</feature>
<keyword evidence="9" id="KW-1185">Reference proteome</keyword>
<evidence type="ECO:0000256" key="7">
    <source>
        <dbReference type="SAM" id="Phobius"/>
    </source>
</evidence>
<dbReference type="GO" id="GO:0016705">
    <property type="term" value="F:oxidoreductase activity, acting on paired donors, with incorporation or reduction of molecular oxygen"/>
    <property type="evidence" value="ECO:0007669"/>
    <property type="project" value="InterPro"/>
</dbReference>
<dbReference type="SUPFAM" id="SSF48264">
    <property type="entry name" value="Cytochrome P450"/>
    <property type="match status" value="1"/>
</dbReference>
<dbReference type="InterPro" id="IPR001128">
    <property type="entry name" value="Cyt_P450"/>
</dbReference>
<evidence type="ECO:0000256" key="2">
    <source>
        <dbReference type="ARBA" id="ARBA00010617"/>
    </source>
</evidence>
<keyword evidence="6" id="KW-0560">Oxidoreductase</keyword>
<dbReference type="InterPro" id="IPR036396">
    <property type="entry name" value="Cyt_P450_sf"/>
</dbReference>
<name>A0A137NVC2_CONC2</name>
<proteinExistence type="inferred from homology"/>
<dbReference type="PANTHER" id="PTHR24305:SF166">
    <property type="entry name" value="CYTOCHROME P450 12A4, MITOCHONDRIAL-RELATED"/>
    <property type="match status" value="1"/>
</dbReference>
<dbReference type="OrthoDB" id="3934656at2759"/>
<evidence type="ECO:0000256" key="1">
    <source>
        <dbReference type="ARBA" id="ARBA00001971"/>
    </source>
</evidence>
<accession>A0A137NVC2</accession>
<sequence>HKTYGKVILIDKNSVLISDIKAYKFLNGYKFKKGKIYSTFDFKNSNIFSTRNKEFHSKRKRLLSPAFNAKSMQAMESIILQTGTLNLIEYLSNEMELLNASELRVNVLELLYRSTFDVIGKLVFGGSRNFVNNPKEFRNIMKLIFRTQLVLGLIVMIPFVKKYFLPTDIVGRVIGQIINKRRLEKSQHWDILQSMIDTQKGLDLKLRDDEIIDEALVLLFAGIDTTANTLIFTIYEILKNKDLYTRIVDEILREFPDPNAIIAAEDCRKRLPLLEATLFESLRFHPVAFGPIPRIVPCEGATIDGHFIPEGTEIMFNTFAVHRSEENFPSPNEFNIDKWLGPEKEEYKSKLYAFSTGPRACIGKELAWMEMLLILSHLLHRFDIEIDPKANIIPANGFLLTPKEKCIYATFKKRIF</sequence>
<dbReference type="Proteomes" id="UP000070444">
    <property type="component" value="Unassembled WGS sequence"/>
</dbReference>
<reference evidence="8 9" key="1">
    <citation type="journal article" date="2015" name="Genome Biol. Evol.">
        <title>Phylogenomic analyses indicate that early fungi evolved digesting cell walls of algal ancestors of land plants.</title>
        <authorList>
            <person name="Chang Y."/>
            <person name="Wang S."/>
            <person name="Sekimoto S."/>
            <person name="Aerts A.L."/>
            <person name="Choi C."/>
            <person name="Clum A."/>
            <person name="LaButti K.M."/>
            <person name="Lindquist E.A."/>
            <person name="Yee Ngan C."/>
            <person name="Ohm R.A."/>
            <person name="Salamov A.A."/>
            <person name="Grigoriev I.V."/>
            <person name="Spatafora J.W."/>
            <person name="Berbee M.L."/>
        </authorList>
    </citation>
    <scope>NUCLEOTIDE SEQUENCE [LARGE SCALE GENOMIC DNA]</scope>
    <source>
        <strain evidence="8 9">NRRL 28638</strain>
    </source>
</reference>
<keyword evidence="6" id="KW-0503">Monooxygenase</keyword>
<evidence type="ECO:0000313" key="8">
    <source>
        <dbReference type="EMBL" id="KXN66692.1"/>
    </source>
</evidence>
<evidence type="ECO:0000256" key="3">
    <source>
        <dbReference type="ARBA" id="ARBA00022723"/>
    </source>
</evidence>
<gene>
    <name evidence="8" type="ORF">CONCODRAFT_43538</name>
</gene>
<keyword evidence="7" id="KW-0472">Membrane</keyword>
<comment type="cofactor">
    <cofactor evidence="1 5">
        <name>heme</name>
        <dbReference type="ChEBI" id="CHEBI:30413"/>
    </cofactor>
</comment>
<dbReference type="EMBL" id="KQ964697">
    <property type="protein sequence ID" value="KXN66692.1"/>
    <property type="molecule type" value="Genomic_DNA"/>
</dbReference>
<dbReference type="InterPro" id="IPR050121">
    <property type="entry name" value="Cytochrome_P450_monoxygenase"/>
</dbReference>
<evidence type="ECO:0000313" key="9">
    <source>
        <dbReference type="Proteomes" id="UP000070444"/>
    </source>
</evidence>
<evidence type="ECO:0000256" key="4">
    <source>
        <dbReference type="ARBA" id="ARBA00023004"/>
    </source>
</evidence>
<dbReference type="GO" id="GO:0020037">
    <property type="term" value="F:heme binding"/>
    <property type="evidence" value="ECO:0007669"/>
    <property type="project" value="InterPro"/>
</dbReference>
<comment type="similarity">
    <text evidence="2 6">Belongs to the cytochrome P450 family.</text>
</comment>
<organism evidence="8 9">
    <name type="scientific">Conidiobolus coronatus (strain ATCC 28846 / CBS 209.66 / NRRL 28638)</name>
    <name type="common">Delacroixia coronata</name>
    <dbReference type="NCBI Taxonomy" id="796925"/>
    <lineage>
        <taxon>Eukaryota</taxon>
        <taxon>Fungi</taxon>
        <taxon>Fungi incertae sedis</taxon>
        <taxon>Zoopagomycota</taxon>
        <taxon>Entomophthoromycotina</taxon>
        <taxon>Entomophthoromycetes</taxon>
        <taxon>Entomophthorales</taxon>
        <taxon>Ancylistaceae</taxon>
        <taxon>Conidiobolus</taxon>
    </lineage>
</organism>
<keyword evidence="4 5" id="KW-0408">Iron</keyword>
<evidence type="ECO:0000256" key="5">
    <source>
        <dbReference type="PIRSR" id="PIRSR602401-1"/>
    </source>
</evidence>
<dbReference type="GO" id="GO:0004497">
    <property type="term" value="F:monooxygenase activity"/>
    <property type="evidence" value="ECO:0007669"/>
    <property type="project" value="UniProtKB-KW"/>
</dbReference>
<dbReference type="PRINTS" id="PR00463">
    <property type="entry name" value="EP450I"/>
</dbReference>